<dbReference type="InterPro" id="IPR050563">
    <property type="entry name" value="4-hydroxybenzoyl-CoA_TE"/>
</dbReference>
<dbReference type="InterPro" id="IPR029069">
    <property type="entry name" value="HotDog_dom_sf"/>
</dbReference>
<dbReference type="OrthoDB" id="7204167at2"/>
<evidence type="ECO:0000313" key="1">
    <source>
        <dbReference type="EMBL" id="RDI61165.1"/>
    </source>
</evidence>
<organism evidence="1 2">
    <name type="scientific">Microvirga subterranea</name>
    <dbReference type="NCBI Taxonomy" id="186651"/>
    <lineage>
        <taxon>Bacteria</taxon>
        <taxon>Pseudomonadati</taxon>
        <taxon>Pseudomonadota</taxon>
        <taxon>Alphaproteobacteria</taxon>
        <taxon>Hyphomicrobiales</taxon>
        <taxon>Methylobacteriaceae</taxon>
        <taxon>Microvirga</taxon>
    </lineage>
</organism>
<dbReference type="Pfam" id="PF13279">
    <property type="entry name" value="4HBT_2"/>
    <property type="match status" value="1"/>
</dbReference>
<proteinExistence type="predicted"/>
<accession>A0A370HS75</accession>
<dbReference type="GO" id="GO:0047617">
    <property type="term" value="F:fatty acyl-CoA hydrolase activity"/>
    <property type="evidence" value="ECO:0007669"/>
    <property type="project" value="TreeGrafter"/>
</dbReference>
<dbReference type="EMBL" id="QQBB01000002">
    <property type="protein sequence ID" value="RDI61165.1"/>
    <property type="molecule type" value="Genomic_DNA"/>
</dbReference>
<reference evidence="1 2" key="1">
    <citation type="submission" date="2018-07" db="EMBL/GenBank/DDBJ databases">
        <title>Genomic Encyclopedia of Type Strains, Phase IV (KMG-IV): sequencing the most valuable type-strain genomes for metagenomic binning, comparative biology and taxonomic classification.</title>
        <authorList>
            <person name="Goeker M."/>
        </authorList>
    </citation>
    <scope>NUCLEOTIDE SEQUENCE [LARGE SCALE GENOMIC DNA]</scope>
    <source>
        <strain evidence="1 2">DSM 14364</strain>
    </source>
</reference>
<keyword evidence="2" id="KW-1185">Reference proteome</keyword>
<sequence length="145" mass="16187">MNTTVDDRVWRTSVPIRFSHCDPAGIVYFARYFDILNGVVEDWFGEALGIDYHEMIGPRRIGLGFVSAGADFAKPGFMGDRLDFSVLVERIGRSSLTLKISATRSSEPVLQARLVMVTTSLETHTSVALPEDLRAAVERYQETCQ</sequence>
<dbReference type="SUPFAM" id="SSF54637">
    <property type="entry name" value="Thioesterase/thiol ester dehydrase-isomerase"/>
    <property type="match status" value="1"/>
</dbReference>
<protein>
    <submittedName>
        <fullName evidence="1">4-hydroxybenzoyl-CoA thioesterase</fullName>
    </submittedName>
</protein>
<dbReference type="PANTHER" id="PTHR31793:SF24">
    <property type="entry name" value="LONG-CHAIN ACYL-COA THIOESTERASE FADM"/>
    <property type="match status" value="1"/>
</dbReference>
<dbReference type="CDD" id="cd00586">
    <property type="entry name" value="4HBT"/>
    <property type="match status" value="1"/>
</dbReference>
<dbReference type="PANTHER" id="PTHR31793">
    <property type="entry name" value="4-HYDROXYBENZOYL-COA THIOESTERASE FAMILY MEMBER"/>
    <property type="match status" value="1"/>
</dbReference>
<dbReference type="Gene3D" id="3.10.129.10">
    <property type="entry name" value="Hotdog Thioesterase"/>
    <property type="match status" value="1"/>
</dbReference>
<name>A0A370HS75_9HYPH</name>
<evidence type="ECO:0000313" key="2">
    <source>
        <dbReference type="Proteomes" id="UP000254925"/>
    </source>
</evidence>
<dbReference type="AlphaFoldDB" id="A0A370HS75"/>
<gene>
    <name evidence="1" type="ORF">DES45_102560</name>
</gene>
<dbReference type="Proteomes" id="UP000254925">
    <property type="component" value="Unassembled WGS sequence"/>
</dbReference>
<comment type="caution">
    <text evidence="1">The sequence shown here is derived from an EMBL/GenBank/DDBJ whole genome shotgun (WGS) entry which is preliminary data.</text>
</comment>